<evidence type="ECO:0000259" key="1">
    <source>
        <dbReference type="PROSITE" id="PS51462"/>
    </source>
</evidence>
<proteinExistence type="predicted"/>
<dbReference type="FunFam" id="3.90.79.10:FF:000019">
    <property type="entry name" value="Thiamin pyrophosphokinase, putative"/>
    <property type="match status" value="1"/>
</dbReference>
<comment type="caution">
    <text evidence="2">The sequence shown here is derived from an EMBL/GenBank/DDBJ whole genome shotgun (WGS) entry which is preliminary data.</text>
</comment>
<organism evidence="2 3">
    <name type="scientific">Conoideocrella luteorostrata</name>
    <dbReference type="NCBI Taxonomy" id="1105319"/>
    <lineage>
        <taxon>Eukaryota</taxon>
        <taxon>Fungi</taxon>
        <taxon>Dikarya</taxon>
        <taxon>Ascomycota</taxon>
        <taxon>Pezizomycotina</taxon>
        <taxon>Sordariomycetes</taxon>
        <taxon>Hypocreomycetidae</taxon>
        <taxon>Hypocreales</taxon>
        <taxon>Clavicipitaceae</taxon>
        <taxon>Conoideocrella</taxon>
    </lineage>
</organism>
<sequence length="327" mass="36001">MSRSNLDIVKVADAFPYPADSPTDQLQKLGSYFHFRIATHPGVTLGYVPPSIALTFAGLPDWALNPDCSPRTLTLVGGHDEPTRTAMLEKTTSGMRATGHFKNLEKWRDELFPVYGPEEELLFSIERSATPLFGVVTYGVHMTAYRMSPGKDGQDSMEIWVPRRSSNRAKFPGMLDTSVGGGLATGETPWTCLIRESEEEASLREEVVKRAEDAGALTYFYLSGEGSGGEAGLAQPECSYVFDLDLSGSPPDTLVPNDGSVEAFALMTVAEIKRALSNGEFKPNCALVMLDFLIRHGQIKAEHEPDYEEICSRLHRNLEFPVPRMFG</sequence>
<gene>
    <name evidence="2" type="ORF">QQS21_005551</name>
</gene>
<feature type="domain" description="Nudix hydrolase" evidence="1">
    <location>
        <begin position="137"/>
        <end position="289"/>
    </location>
</feature>
<name>A0AAJ0FYY4_9HYPO</name>
<dbReference type="InterPro" id="IPR000086">
    <property type="entry name" value="NUDIX_hydrolase_dom"/>
</dbReference>
<dbReference type="Gene3D" id="3.90.79.10">
    <property type="entry name" value="Nucleoside Triphosphate Pyrophosphohydrolase"/>
    <property type="match status" value="1"/>
</dbReference>
<dbReference type="GO" id="GO:0044715">
    <property type="term" value="F:8-oxo-dGDP phosphatase activity"/>
    <property type="evidence" value="ECO:0007669"/>
    <property type="project" value="TreeGrafter"/>
</dbReference>
<dbReference type="InterPro" id="IPR015797">
    <property type="entry name" value="NUDIX_hydrolase-like_dom_sf"/>
</dbReference>
<dbReference type="Pfam" id="PF15916">
    <property type="entry name" value="DUF4743"/>
    <property type="match status" value="1"/>
</dbReference>
<dbReference type="Proteomes" id="UP001251528">
    <property type="component" value="Unassembled WGS sequence"/>
</dbReference>
<keyword evidence="3" id="KW-1185">Reference proteome</keyword>
<dbReference type="SUPFAM" id="SSF55811">
    <property type="entry name" value="Nudix"/>
    <property type="match status" value="1"/>
</dbReference>
<evidence type="ECO:0000313" key="3">
    <source>
        <dbReference type="Proteomes" id="UP001251528"/>
    </source>
</evidence>
<dbReference type="CDD" id="cd03676">
    <property type="entry name" value="NUDIX_Tnr3_like"/>
    <property type="match status" value="1"/>
</dbReference>
<dbReference type="EMBL" id="JASWJB010000093">
    <property type="protein sequence ID" value="KAK2599016.1"/>
    <property type="molecule type" value="Genomic_DNA"/>
</dbReference>
<dbReference type="PROSITE" id="PS51462">
    <property type="entry name" value="NUDIX"/>
    <property type="match status" value="1"/>
</dbReference>
<dbReference type="PANTHER" id="PTHR13622:SF8">
    <property type="entry name" value="THIAMIN PYROPHOSPHOKINASE 1"/>
    <property type="match status" value="1"/>
</dbReference>
<dbReference type="AlphaFoldDB" id="A0AAJ0FYY4"/>
<dbReference type="Pfam" id="PF00293">
    <property type="entry name" value="NUDIX"/>
    <property type="match status" value="1"/>
</dbReference>
<dbReference type="InterPro" id="IPR031804">
    <property type="entry name" value="DUF4743"/>
</dbReference>
<accession>A0AAJ0FYY4</accession>
<reference evidence="2" key="1">
    <citation type="submission" date="2023-06" db="EMBL/GenBank/DDBJ databases">
        <title>Conoideocrella luteorostrata (Hypocreales: Clavicipitaceae), a potential biocontrol fungus for elongate hemlock scale in United States Christmas tree production areas.</title>
        <authorList>
            <person name="Barrett H."/>
            <person name="Lovett B."/>
            <person name="Macias A.M."/>
            <person name="Stajich J.E."/>
            <person name="Kasson M.T."/>
        </authorList>
    </citation>
    <scope>NUCLEOTIDE SEQUENCE</scope>
    <source>
        <strain evidence="2">ARSEF 14590</strain>
    </source>
</reference>
<evidence type="ECO:0000313" key="2">
    <source>
        <dbReference type="EMBL" id="KAK2599016.1"/>
    </source>
</evidence>
<dbReference type="PANTHER" id="PTHR13622">
    <property type="entry name" value="THIAMIN PYROPHOSPHOKINASE"/>
    <property type="match status" value="1"/>
</dbReference>
<protein>
    <recommendedName>
        <fullName evidence="1">Nudix hydrolase domain-containing protein</fullName>
    </recommendedName>
</protein>